<proteinExistence type="inferred from homology"/>
<dbReference type="EMBL" id="JBHSKF010000015">
    <property type="protein sequence ID" value="MFC5290223.1"/>
    <property type="molecule type" value="Genomic_DNA"/>
</dbReference>
<keyword evidence="5" id="KW-1185">Reference proteome</keyword>
<dbReference type="PANTHER" id="PTHR12001:SF86">
    <property type="entry name" value="GERANYLGERANYL DIPHOSPHATE SYNTHASE"/>
    <property type="match status" value="1"/>
</dbReference>
<gene>
    <name evidence="4" type="ORF">ACFPM7_24485</name>
</gene>
<dbReference type="Pfam" id="PF00348">
    <property type="entry name" value="polyprenyl_synt"/>
    <property type="match status" value="1"/>
</dbReference>
<reference evidence="5" key="1">
    <citation type="journal article" date="2019" name="Int. J. Syst. Evol. Microbiol.">
        <title>The Global Catalogue of Microorganisms (GCM) 10K type strain sequencing project: providing services to taxonomists for standard genome sequencing and annotation.</title>
        <authorList>
            <consortium name="The Broad Institute Genomics Platform"/>
            <consortium name="The Broad Institute Genome Sequencing Center for Infectious Disease"/>
            <person name="Wu L."/>
            <person name="Ma J."/>
        </authorList>
    </citation>
    <scope>NUCLEOTIDE SEQUENCE [LARGE SCALE GENOMIC DNA]</scope>
    <source>
        <strain evidence="5">CCUG 59778</strain>
    </source>
</reference>
<comment type="caution">
    <text evidence="4">The sequence shown here is derived from an EMBL/GenBank/DDBJ whole genome shotgun (WGS) entry which is preliminary data.</text>
</comment>
<keyword evidence="2" id="KW-0460">Magnesium</keyword>
<comment type="similarity">
    <text evidence="3">Belongs to the FPP/GGPP synthase family.</text>
</comment>
<dbReference type="InterPro" id="IPR000092">
    <property type="entry name" value="Polyprenyl_synt"/>
</dbReference>
<keyword evidence="1" id="KW-0479">Metal-binding</keyword>
<dbReference type="SFLD" id="SFLDS00005">
    <property type="entry name" value="Isoprenoid_Synthase_Type_I"/>
    <property type="match status" value="1"/>
</dbReference>
<dbReference type="GO" id="GO:0016740">
    <property type="term" value="F:transferase activity"/>
    <property type="evidence" value="ECO:0007669"/>
    <property type="project" value="UniProtKB-KW"/>
</dbReference>
<sequence>MSVLDLVCGHRGAPEVVGWARALIEPGTRAAVDTLPTGIRRVVGYHLGWWDEAGNAEDAACGKGVRPALVLAAAGGSVTAVPSALAVELAHNHFRVLDDLFDGDRARRGRPAAWAVFGRSAATLAANAMLALAYDAVAGDAAASRLLSGAVVAGQEGQAADLAFERRADVTFAEGVAAAEHKTGALIAASVAMGAPGLRRFGERVGLAYQLVDDVLGIWGDPHATGKPVYADLDRGKKTLPVLAALASGTPAARELATAYHGRVLTAADVVHVADLVERAGGRAHCLRQADELLGAALADLRAADLPAAATAELSALAHYAVHRDR</sequence>
<keyword evidence="3 4" id="KW-0808">Transferase</keyword>
<dbReference type="Gene3D" id="1.10.600.10">
    <property type="entry name" value="Farnesyl Diphosphate Synthase"/>
    <property type="match status" value="1"/>
</dbReference>
<evidence type="ECO:0000256" key="2">
    <source>
        <dbReference type="ARBA" id="ARBA00022842"/>
    </source>
</evidence>
<evidence type="ECO:0000313" key="4">
    <source>
        <dbReference type="EMBL" id="MFC5290223.1"/>
    </source>
</evidence>
<organism evidence="4 5">
    <name type="scientific">Actinokineospora guangxiensis</name>
    <dbReference type="NCBI Taxonomy" id="1490288"/>
    <lineage>
        <taxon>Bacteria</taxon>
        <taxon>Bacillati</taxon>
        <taxon>Actinomycetota</taxon>
        <taxon>Actinomycetes</taxon>
        <taxon>Pseudonocardiales</taxon>
        <taxon>Pseudonocardiaceae</taxon>
        <taxon>Actinokineospora</taxon>
    </lineage>
</organism>
<accession>A0ABW0EUW8</accession>
<evidence type="ECO:0000256" key="3">
    <source>
        <dbReference type="RuleBase" id="RU004466"/>
    </source>
</evidence>
<dbReference type="PROSITE" id="PS00444">
    <property type="entry name" value="POLYPRENYL_SYNTHASE_2"/>
    <property type="match status" value="1"/>
</dbReference>
<name>A0ABW0EUW8_9PSEU</name>
<dbReference type="Proteomes" id="UP001596157">
    <property type="component" value="Unassembled WGS sequence"/>
</dbReference>
<evidence type="ECO:0000256" key="1">
    <source>
        <dbReference type="ARBA" id="ARBA00022723"/>
    </source>
</evidence>
<dbReference type="SUPFAM" id="SSF48576">
    <property type="entry name" value="Terpenoid synthases"/>
    <property type="match status" value="1"/>
</dbReference>
<protein>
    <submittedName>
        <fullName evidence="4">Polyprenyl synthetase family protein</fullName>
        <ecNumber evidence="4">2.5.1.-</ecNumber>
    </submittedName>
</protein>
<dbReference type="PANTHER" id="PTHR12001">
    <property type="entry name" value="GERANYLGERANYL PYROPHOSPHATE SYNTHASE"/>
    <property type="match status" value="1"/>
</dbReference>
<dbReference type="EC" id="2.5.1.-" evidence="4"/>
<evidence type="ECO:0000313" key="5">
    <source>
        <dbReference type="Proteomes" id="UP001596157"/>
    </source>
</evidence>
<dbReference type="InterPro" id="IPR008949">
    <property type="entry name" value="Isoprenoid_synthase_dom_sf"/>
</dbReference>
<dbReference type="RefSeq" id="WP_378250105.1">
    <property type="nucleotide sequence ID" value="NZ_JBHSKF010000015.1"/>
</dbReference>
<dbReference type="InterPro" id="IPR033749">
    <property type="entry name" value="Polyprenyl_synt_CS"/>
</dbReference>